<dbReference type="Pfam" id="PF13765">
    <property type="entry name" value="PRY"/>
    <property type="match status" value="1"/>
</dbReference>
<reference evidence="6" key="2">
    <citation type="submission" date="2025-09" db="UniProtKB">
        <authorList>
            <consortium name="Ensembl"/>
        </authorList>
    </citation>
    <scope>IDENTIFICATION</scope>
</reference>
<keyword evidence="3" id="KW-0862">Zinc</keyword>
<feature type="region of interest" description="Disordered" evidence="4">
    <location>
        <begin position="606"/>
        <end position="759"/>
    </location>
</feature>
<dbReference type="PANTHER" id="PTHR25465">
    <property type="entry name" value="B-BOX DOMAIN CONTAINING"/>
    <property type="match status" value="1"/>
</dbReference>
<dbReference type="InterPro" id="IPR043136">
    <property type="entry name" value="B30.2/SPRY_sf"/>
</dbReference>
<dbReference type="SUPFAM" id="SSF49899">
    <property type="entry name" value="Concanavalin A-like lectins/glucanases"/>
    <property type="match status" value="1"/>
</dbReference>
<evidence type="ECO:0000256" key="1">
    <source>
        <dbReference type="ARBA" id="ARBA00022723"/>
    </source>
</evidence>
<dbReference type="Ensembl" id="ENSMAMT00000023628.2">
    <property type="protein sequence ID" value="ENSMAMP00000023036.2"/>
    <property type="gene ID" value="ENSMAMG00000015518.2"/>
</dbReference>
<evidence type="ECO:0000256" key="4">
    <source>
        <dbReference type="SAM" id="MobiDB-lite"/>
    </source>
</evidence>
<dbReference type="STRING" id="205130.ENSMAMP00000023036"/>
<name>A0A3Q3MJJ8_9TELE</name>
<dbReference type="SMART" id="SM00449">
    <property type="entry name" value="SPRY"/>
    <property type="match status" value="1"/>
</dbReference>
<feature type="region of interest" description="Disordered" evidence="4">
    <location>
        <begin position="141"/>
        <end position="236"/>
    </location>
</feature>
<feature type="compositionally biased region" description="Basic and acidic residues" evidence="4">
    <location>
        <begin position="621"/>
        <end position="635"/>
    </location>
</feature>
<dbReference type="AlphaFoldDB" id="A0A3Q3MJJ8"/>
<reference evidence="6" key="1">
    <citation type="submission" date="2025-08" db="UniProtKB">
        <authorList>
            <consortium name="Ensembl"/>
        </authorList>
    </citation>
    <scope>IDENTIFICATION</scope>
</reference>
<organism evidence="6 7">
    <name type="scientific">Mastacembelus armatus</name>
    <name type="common">zig-zag eel</name>
    <dbReference type="NCBI Taxonomy" id="205130"/>
    <lineage>
        <taxon>Eukaryota</taxon>
        <taxon>Metazoa</taxon>
        <taxon>Chordata</taxon>
        <taxon>Craniata</taxon>
        <taxon>Vertebrata</taxon>
        <taxon>Euteleostomi</taxon>
        <taxon>Actinopterygii</taxon>
        <taxon>Neopterygii</taxon>
        <taxon>Teleostei</taxon>
        <taxon>Neoteleostei</taxon>
        <taxon>Acanthomorphata</taxon>
        <taxon>Anabantaria</taxon>
        <taxon>Synbranchiformes</taxon>
        <taxon>Mastacembelidae</taxon>
        <taxon>Mastacembelus</taxon>
    </lineage>
</organism>
<dbReference type="InterPro" id="IPR003879">
    <property type="entry name" value="Butyrophylin_SPRY"/>
</dbReference>
<dbReference type="GO" id="GO:0008270">
    <property type="term" value="F:zinc ion binding"/>
    <property type="evidence" value="ECO:0007669"/>
    <property type="project" value="UniProtKB-KW"/>
</dbReference>
<dbReference type="PROSITE" id="PS50188">
    <property type="entry name" value="B302_SPRY"/>
    <property type="match status" value="1"/>
</dbReference>
<feature type="compositionally biased region" description="Polar residues" evidence="4">
    <location>
        <begin position="448"/>
        <end position="463"/>
    </location>
</feature>
<dbReference type="CDD" id="cd16040">
    <property type="entry name" value="SPRY_PRY_SNTX"/>
    <property type="match status" value="1"/>
</dbReference>
<evidence type="ECO:0000256" key="2">
    <source>
        <dbReference type="ARBA" id="ARBA00022771"/>
    </source>
</evidence>
<dbReference type="InterPro" id="IPR006574">
    <property type="entry name" value="PRY"/>
</dbReference>
<feature type="compositionally biased region" description="Basic and acidic residues" evidence="4">
    <location>
        <begin position="1"/>
        <end position="20"/>
    </location>
</feature>
<evidence type="ECO:0000313" key="7">
    <source>
        <dbReference type="Proteomes" id="UP000261640"/>
    </source>
</evidence>
<evidence type="ECO:0000313" key="6">
    <source>
        <dbReference type="Ensembl" id="ENSMAMP00000023036.2"/>
    </source>
</evidence>
<dbReference type="InterPro" id="IPR003877">
    <property type="entry name" value="SPRY_dom"/>
</dbReference>
<feature type="region of interest" description="Disordered" evidence="4">
    <location>
        <begin position="438"/>
        <end position="495"/>
    </location>
</feature>
<dbReference type="InParanoid" id="A0A3Q3MJJ8"/>
<feature type="compositionally biased region" description="Polar residues" evidence="4">
    <location>
        <begin position="73"/>
        <end position="87"/>
    </location>
</feature>
<evidence type="ECO:0000259" key="5">
    <source>
        <dbReference type="PROSITE" id="PS50188"/>
    </source>
</evidence>
<feature type="compositionally biased region" description="Basic and acidic residues" evidence="4">
    <location>
        <begin position="358"/>
        <end position="377"/>
    </location>
</feature>
<feature type="compositionally biased region" description="Basic and acidic residues" evidence="4">
    <location>
        <begin position="647"/>
        <end position="660"/>
    </location>
</feature>
<feature type="compositionally biased region" description="Basic and acidic residues" evidence="4">
    <location>
        <begin position="165"/>
        <end position="189"/>
    </location>
</feature>
<feature type="compositionally biased region" description="Low complexity" evidence="4">
    <location>
        <begin position="703"/>
        <end position="713"/>
    </location>
</feature>
<dbReference type="InterPro" id="IPR001870">
    <property type="entry name" value="B30.2/SPRY"/>
</dbReference>
<accession>A0A3Q3MJJ8</accession>
<dbReference type="InterPro" id="IPR051051">
    <property type="entry name" value="E3_ubiq-ligase_TRIM/RNF"/>
</dbReference>
<dbReference type="SMART" id="SM00589">
    <property type="entry name" value="PRY"/>
    <property type="match status" value="1"/>
</dbReference>
<dbReference type="PANTHER" id="PTHR25465:SF30">
    <property type="entry name" value="FINTRIM FAMILY, MEMBER 82"/>
    <property type="match status" value="1"/>
</dbReference>
<dbReference type="PRINTS" id="PR01407">
    <property type="entry name" value="BUTYPHLNCDUF"/>
</dbReference>
<feature type="compositionally biased region" description="Polar residues" evidence="4">
    <location>
        <begin position="569"/>
        <end position="581"/>
    </location>
</feature>
<feature type="compositionally biased region" description="Basic and acidic residues" evidence="4">
    <location>
        <begin position="395"/>
        <end position="410"/>
    </location>
</feature>
<dbReference type="Gene3D" id="2.60.120.920">
    <property type="match status" value="1"/>
</dbReference>
<feature type="region of interest" description="Disordered" evidence="4">
    <location>
        <begin position="1"/>
        <end position="30"/>
    </location>
</feature>
<evidence type="ECO:0000256" key="3">
    <source>
        <dbReference type="ARBA" id="ARBA00022833"/>
    </source>
</evidence>
<feature type="compositionally biased region" description="Polar residues" evidence="4">
    <location>
        <begin position="148"/>
        <end position="163"/>
    </location>
</feature>
<feature type="compositionally biased region" description="Polar residues" evidence="4">
    <location>
        <begin position="337"/>
        <end position="350"/>
    </location>
</feature>
<feature type="domain" description="B30.2/SPRY" evidence="5">
    <location>
        <begin position="781"/>
        <end position="977"/>
    </location>
</feature>
<feature type="compositionally biased region" description="Polar residues" evidence="4">
    <location>
        <begin position="529"/>
        <end position="542"/>
    </location>
</feature>
<feature type="compositionally biased region" description="Basic and acidic residues" evidence="4">
    <location>
        <begin position="747"/>
        <end position="758"/>
    </location>
</feature>
<dbReference type="GO" id="GO:0005737">
    <property type="term" value="C:cytoplasm"/>
    <property type="evidence" value="ECO:0007669"/>
    <property type="project" value="UniProtKB-ARBA"/>
</dbReference>
<proteinExistence type="predicted"/>
<feature type="region of interest" description="Disordered" evidence="4">
    <location>
        <begin position="522"/>
        <end position="545"/>
    </location>
</feature>
<sequence>MSLREEPPQKEPEMCLHEDNLPDILDQEDQTDKDVIVITNQKEKTNLLSLLKKDLLKVFENKDVKEEHEDDPSNQTENKTTDSSTFSLLKKDQSPFKEDLPQDKDVMSVDPEVSQTTDKSTNLLSLLKEDLFKVFRGKALKKEHEDGPSNQTENKTIDSSTFSLLKEDLSHSEEDLPQDKDVKKEHEVDPSNQTDNKGAVSGTHSLLREDLTSQDKEVKSVDPKPSQTAEKSMNRLSLLKEDLFKMFRGKALKKEHEDGPSNQTENKTIDSSTFSLLKGDLSHSEEDLPQDKDVKSVDPKPSQTTDKAMNPLSLIKEDLSKGFKDKDVKEEHEDDPSNQTDNKTTDSSIFSLLEEDESPFKEDLPHDKDVKKEHEVDPSNQTDNKGAVSGTLSLLREDLTSQDKEVKSVDPKPSQTAEKSMNRLSLLKEDLFKMFRGKALKKEHEDGPSNQTENKTIDSSTFSLLKEDQSPFKDNLNINSSQDRDVMSVEPEVSQITDKSTNLLSLLKEDLFKVFKDRDVKKEHEDGQLDQTENEGTASGTLSLLKEDLSQSEDDFCQDKDVMSVDPKPSQTTDKSTNRQSLLKEDFSVFKDDLSKVFSIILSKEKDNKEDSSKIKNLKTARPDELFKNLFRRDNPLSQSQSVEDSQEVKETLPGKKEEQLDSGLRGTLSEQNEEKLNSGKKNSNVKDRVSQTEDGERDVNVSGTTTSFSETQQSEEETPAAQTAEQGAEGGLWSDGHSSVASAGDEMIKEETEDKPENLPWETLFSGIDLLGLTNANKDHMSRCQPGGDLWSPKNFATYLTFDPNTANSELHLTDSNRKATRVWSDHRSSEHPDRFERCPQVLCREGLLDAVYWEVEWSGGADIGVTYNSISRDGDMESCLLGHYEWSWSLECSEGIYTPCCNNKRFMSSSPEPFTHRVGVYLDWTAGSLSFYCVSQDTVVHLHTFTSTFTEPLYPGFWVWAYDGSVSLCQVVLDWELLLL</sequence>
<feature type="compositionally biased region" description="Basic and acidic residues" evidence="4">
    <location>
        <begin position="315"/>
        <end position="331"/>
    </location>
</feature>
<feature type="compositionally biased region" description="Polar residues" evidence="4">
    <location>
        <begin position="225"/>
        <end position="235"/>
    </location>
</feature>
<dbReference type="GeneTree" id="ENSGT00940000162978"/>
<feature type="compositionally biased region" description="Basic and acidic residues" evidence="4">
    <location>
        <begin position="89"/>
        <end position="107"/>
    </location>
</feature>
<feature type="region of interest" description="Disordered" evidence="4">
    <location>
        <begin position="63"/>
        <end position="121"/>
    </location>
</feature>
<feature type="region of interest" description="Disordered" evidence="4">
    <location>
        <begin position="558"/>
        <end position="581"/>
    </location>
</feature>
<keyword evidence="7" id="KW-1185">Reference proteome</keyword>
<keyword evidence="1" id="KW-0479">Metal-binding</keyword>
<feature type="compositionally biased region" description="Polar residues" evidence="4">
    <location>
        <begin position="413"/>
        <end position="423"/>
    </location>
</feature>
<dbReference type="Proteomes" id="UP000261640">
    <property type="component" value="Unplaced"/>
</dbReference>
<feature type="compositionally biased region" description="Basic and acidic residues" evidence="4">
    <location>
        <begin position="280"/>
        <end position="298"/>
    </location>
</feature>
<feature type="compositionally biased region" description="Basic and acidic residues" evidence="4">
    <location>
        <begin position="206"/>
        <end position="222"/>
    </location>
</feature>
<keyword evidence="2" id="KW-0863">Zinc-finger</keyword>
<dbReference type="Pfam" id="PF00622">
    <property type="entry name" value="SPRY"/>
    <property type="match status" value="1"/>
</dbReference>
<feature type="compositionally biased region" description="Polar residues" evidence="4">
    <location>
        <begin position="260"/>
        <end position="275"/>
    </location>
</feature>
<protein>
    <submittedName>
        <fullName evidence="6">Uncharacterized LOC113139681</fullName>
    </submittedName>
</protein>
<dbReference type="InterPro" id="IPR013320">
    <property type="entry name" value="ConA-like_dom_sf"/>
</dbReference>
<feature type="region of interest" description="Disordered" evidence="4">
    <location>
        <begin position="250"/>
        <end position="423"/>
    </location>
</feature>